<organism evidence="1 2">
    <name type="scientific">Clostridium paraputrificum</name>
    <dbReference type="NCBI Taxonomy" id="29363"/>
    <lineage>
        <taxon>Bacteria</taxon>
        <taxon>Bacillati</taxon>
        <taxon>Bacillota</taxon>
        <taxon>Clostridia</taxon>
        <taxon>Eubacteriales</taxon>
        <taxon>Clostridiaceae</taxon>
        <taxon>Clostridium</taxon>
    </lineage>
</organism>
<keyword evidence="2" id="KW-1185">Reference proteome</keyword>
<gene>
    <name evidence="1" type="ORF">CP373A1_09645</name>
</gene>
<dbReference type="eggNOG" id="ENOG5030GC3">
    <property type="taxonomic scope" value="Bacteria"/>
</dbReference>
<evidence type="ECO:0000313" key="2">
    <source>
        <dbReference type="Proteomes" id="UP000092714"/>
    </source>
</evidence>
<comment type="caution">
    <text evidence="1">The sequence shown here is derived from an EMBL/GenBank/DDBJ whole genome shotgun (WGS) entry which is preliminary data.</text>
</comment>
<dbReference type="AlphaFoldDB" id="A0A174QFP1"/>
<proteinExistence type="predicted"/>
<sequence length="130" mass="15279">MDYITPFNNYIVVSQTGDVTGFVELSNARGYITTLYLERLLSISHFGKYSYFDMTQERDMEDSGLIAGVYEGEAYIYNLDEFIEKIRESAMFQDEKDELISKLLEKEIKMNIRDYAIEHLLTEVEQKWTV</sequence>
<dbReference type="EMBL" id="MAPZ01000019">
    <property type="protein sequence ID" value="OBY10760.1"/>
    <property type="molecule type" value="Genomic_DNA"/>
</dbReference>
<name>A0A174QFP1_9CLOT</name>
<dbReference type="OrthoDB" id="1920995at2"/>
<dbReference type="RefSeq" id="WP_034865798.1">
    <property type="nucleotide sequence ID" value="NZ_CABHIH010000002.1"/>
</dbReference>
<protein>
    <submittedName>
        <fullName evidence="1">Uncharacterized protein</fullName>
    </submittedName>
</protein>
<dbReference type="Proteomes" id="UP000092714">
    <property type="component" value="Unassembled WGS sequence"/>
</dbReference>
<reference evidence="1 2" key="1">
    <citation type="submission" date="2016-06" db="EMBL/GenBank/DDBJ databases">
        <authorList>
            <person name="Kjaerup R.B."/>
            <person name="Dalgaard T.S."/>
            <person name="Juul-Madsen H.R."/>
        </authorList>
    </citation>
    <scope>NUCLEOTIDE SEQUENCE [LARGE SCALE GENOMIC DNA]</scope>
    <source>
        <strain evidence="1 2">373-A1</strain>
    </source>
</reference>
<evidence type="ECO:0000313" key="1">
    <source>
        <dbReference type="EMBL" id="OBY10760.1"/>
    </source>
</evidence>
<accession>A0A174QFP1</accession>
<dbReference type="GeneID" id="42774685"/>